<proteinExistence type="predicted"/>
<dbReference type="Proteomes" id="UP001500393">
    <property type="component" value="Unassembled WGS sequence"/>
</dbReference>
<feature type="compositionally biased region" description="Acidic residues" evidence="1">
    <location>
        <begin position="32"/>
        <end position="47"/>
    </location>
</feature>
<organism evidence="2 3">
    <name type="scientific">Kribbella sancticallisti</name>
    <dbReference type="NCBI Taxonomy" id="460087"/>
    <lineage>
        <taxon>Bacteria</taxon>
        <taxon>Bacillati</taxon>
        <taxon>Actinomycetota</taxon>
        <taxon>Actinomycetes</taxon>
        <taxon>Propionibacteriales</taxon>
        <taxon>Kribbellaceae</taxon>
        <taxon>Kribbella</taxon>
    </lineage>
</organism>
<name>A0ABP4QN09_9ACTN</name>
<protein>
    <submittedName>
        <fullName evidence="2">Uncharacterized protein</fullName>
    </submittedName>
</protein>
<comment type="caution">
    <text evidence="2">The sequence shown here is derived from an EMBL/GenBank/DDBJ whole genome shotgun (WGS) entry which is preliminary data.</text>
</comment>
<accession>A0ABP4QN09</accession>
<gene>
    <name evidence="2" type="ORF">GCM10009789_77900</name>
</gene>
<evidence type="ECO:0000313" key="2">
    <source>
        <dbReference type="EMBL" id="GAA1611987.1"/>
    </source>
</evidence>
<dbReference type="EMBL" id="BAAAOS010000062">
    <property type="protein sequence ID" value="GAA1611987.1"/>
    <property type="molecule type" value="Genomic_DNA"/>
</dbReference>
<evidence type="ECO:0000313" key="3">
    <source>
        <dbReference type="Proteomes" id="UP001500393"/>
    </source>
</evidence>
<keyword evidence="3" id="KW-1185">Reference proteome</keyword>
<evidence type="ECO:0000256" key="1">
    <source>
        <dbReference type="SAM" id="MobiDB-lite"/>
    </source>
</evidence>
<feature type="region of interest" description="Disordered" evidence="1">
    <location>
        <begin position="26"/>
        <end position="55"/>
    </location>
</feature>
<reference evidence="3" key="1">
    <citation type="journal article" date="2019" name="Int. J. Syst. Evol. Microbiol.">
        <title>The Global Catalogue of Microorganisms (GCM) 10K type strain sequencing project: providing services to taxonomists for standard genome sequencing and annotation.</title>
        <authorList>
            <consortium name="The Broad Institute Genomics Platform"/>
            <consortium name="The Broad Institute Genome Sequencing Center for Infectious Disease"/>
            <person name="Wu L."/>
            <person name="Ma J."/>
        </authorList>
    </citation>
    <scope>NUCLEOTIDE SEQUENCE [LARGE SCALE GENOMIC DNA]</scope>
    <source>
        <strain evidence="3">JCM 14969</strain>
    </source>
</reference>
<dbReference type="RefSeq" id="WP_344221771.1">
    <property type="nucleotide sequence ID" value="NZ_BAAAOS010000062.1"/>
</dbReference>
<sequence>MVKRYQHITAPVRMDIAKRVGGLLWPGLSAEPDGEDDDQGEEPDEGDGGGALKSA</sequence>